<dbReference type="InterPro" id="IPR037883">
    <property type="entry name" value="Knr4/Smi1-like_sf"/>
</dbReference>
<evidence type="ECO:0000313" key="2">
    <source>
        <dbReference type="Proteomes" id="UP000238356"/>
    </source>
</evidence>
<name>A0A2S6A760_9NOCA</name>
<proteinExistence type="predicted"/>
<dbReference type="GeneID" id="66718957"/>
<accession>A0A2S6A760</accession>
<sequence>MTDFDELVRLLGAPAPRRAAGDWAQVENYVGAALPGDFKAFLDAYGSGVISGELAVFHPQGPSPLLERMQLIHETFGELREDDPDDVPYPIHPEPGGLISWGYDHSGDEHFFLPCDPDPERWKVVTMVHEVGTEVFDGPFTGFVLRFVDRLRNPEPRDVAGPDELTFLEPEDVAELIADRAIQPSFAPF</sequence>
<dbReference type="Proteomes" id="UP000238356">
    <property type="component" value="Unassembled WGS sequence"/>
</dbReference>
<dbReference type="AlphaFoldDB" id="A0A2S6A760"/>
<keyword evidence="2" id="KW-1185">Reference proteome</keyword>
<reference evidence="1 2" key="1">
    <citation type="submission" date="2018-02" db="EMBL/GenBank/DDBJ databases">
        <title>8 Nocardia nova and 1 Nocardia cyriacigeorgica strain used for evolution to TMP-SMX.</title>
        <authorList>
            <person name="Mehta H."/>
            <person name="Weng J."/>
            <person name="Shamoo Y."/>
        </authorList>
    </citation>
    <scope>NUCLEOTIDE SEQUENCE [LARGE SCALE GENOMIC DNA]</scope>
    <source>
        <strain evidence="1 2">BAA2227</strain>
    </source>
</reference>
<organism evidence="1 2">
    <name type="scientific">Nocardia nova</name>
    <dbReference type="NCBI Taxonomy" id="37330"/>
    <lineage>
        <taxon>Bacteria</taxon>
        <taxon>Bacillati</taxon>
        <taxon>Actinomycetota</taxon>
        <taxon>Actinomycetes</taxon>
        <taxon>Mycobacteriales</taxon>
        <taxon>Nocardiaceae</taxon>
        <taxon>Nocardia</taxon>
    </lineage>
</organism>
<gene>
    <name evidence="1" type="ORF">C5F51_13370</name>
</gene>
<comment type="caution">
    <text evidence="1">The sequence shown here is derived from an EMBL/GenBank/DDBJ whole genome shotgun (WGS) entry which is preliminary data.</text>
</comment>
<dbReference type="EMBL" id="PSZD01000007">
    <property type="protein sequence ID" value="PPJ28562.1"/>
    <property type="molecule type" value="Genomic_DNA"/>
</dbReference>
<evidence type="ECO:0008006" key="3">
    <source>
        <dbReference type="Google" id="ProtNLM"/>
    </source>
</evidence>
<dbReference type="SUPFAM" id="SSF160631">
    <property type="entry name" value="SMI1/KNR4-like"/>
    <property type="match status" value="1"/>
</dbReference>
<dbReference type="RefSeq" id="WP_063016698.1">
    <property type="nucleotide sequence ID" value="NZ_JAHUVX010000001.1"/>
</dbReference>
<protein>
    <recommendedName>
        <fullName evidence="3">SMI1/KNR4 family protein</fullName>
    </recommendedName>
</protein>
<evidence type="ECO:0000313" key="1">
    <source>
        <dbReference type="EMBL" id="PPJ28562.1"/>
    </source>
</evidence>
<dbReference type="Gene3D" id="3.40.1580.10">
    <property type="entry name" value="SMI1/KNR4-like"/>
    <property type="match status" value="1"/>
</dbReference>